<gene>
    <name evidence="3" type="ORF">ELE36_04920</name>
</gene>
<protein>
    <submittedName>
        <fullName evidence="3">Molybdopterin-binding protein</fullName>
    </submittedName>
</protein>
<dbReference type="KEGG" id="xbc:ELE36_04920"/>
<dbReference type="Gene3D" id="3.90.420.10">
    <property type="entry name" value="Oxidoreductase, molybdopterin-binding domain"/>
    <property type="match status" value="1"/>
</dbReference>
<dbReference type="RefSeq" id="WP_129832029.1">
    <property type="nucleotide sequence ID" value="NZ_CP035704.1"/>
</dbReference>
<feature type="chain" id="PRO_5019132435" evidence="1">
    <location>
        <begin position="25"/>
        <end position="176"/>
    </location>
</feature>
<dbReference type="Pfam" id="PF00174">
    <property type="entry name" value="Oxidored_molyb"/>
    <property type="match status" value="1"/>
</dbReference>
<dbReference type="InterPro" id="IPR000572">
    <property type="entry name" value="OxRdtase_Mopterin-bd_dom"/>
</dbReference>
<sequence length="176" mass="18502">MPAAKVIAKIAFAAVLILSLAPFANIQAKEASVVAAVPSVQIGGDAIAAPLHLSMADLASMPRSKVTASEHGTQGTWEGVSLIELLHRAGAPVGEAIRGKNLALYVRISAADGYRAVFALAELDAQFRSDQVILADSHDGKSMDAKEGPFRIIASGDQRPARWVRQVTAIDLLRAP</sequence>
<dbReference type="SUPFAM" id="SSF56524">
    <property type="entry name" value="Oxidoreductase molybdopterin-binding domain"/>
    <property type="match status" value="1"/>
</dbReference>
<feature type="domain" description="Oxidoreductase molybdopterin-binding" evidence="2">
    <location>
        <begin position="41"/>
        <end position="172"/>
    </location>
</feature>
<evidence type="ECO:0000259" key="2">
    <source>
        <dbReference type="Pfam" id="PF00174"/>
    </source>
</evidence>
<keyword evidence="4" id="KW-1185">Reference proteome</keyword>
<organism evidence="3 4">
    <name type="scientific">Pseudolysobacter antarcticus</name>
    <dbReference type="NCBI Taxonomy" id="2511995"/>
    <lineage>
        <taxon>Bacteria</taxon>
        <taxon>Pseudomonadati</taxon>
        <taxon>Pseudomonadota</taxon>
        <taxon>Gammaproteobacteria</taxon>
        <taxon>Lysobacterales</taxon>
        <taxon>Rhodanobacteraceae</taxon>
        <taxon>Pseudolysobacter</taxon>
    </lineage>
</organism>
<dbReference type="AlphaFoldDB" id="A0A411HH00"/>
<evidence type="ECO:0000313" key="4">
    <source>
        <dbReference type="Proteomes" id="UP000291562"/>
    </source>
</evidence>
<name>A0A411HH00_9GAMM</name>
<evidence type="ECO:0000313" key="3">
    <source>
        <dbReference type="EMBL" id="QBB69769.1"/>
    </source>
</evidence>
<accession>A0A411HH00</accession>
<reference evidence="3 4" key="1">
    <citation type="submission" date="2019-01" db="EMBL/GenBank/DDBJ databases">
        <title>Pseudolysobacter antarctica gen. nov., sp. nov., isolated from Fildes Peninsula, Antarctica.</title>
        <authorList>
            <person name="Wei Z."/>
            <person name="Peng F."/>
        </authorList>
    </citation>
    <scope>NUCLEOTIDE SEQUENCE [LARGE SCALE GENOMIC DNA]</scope>
    <source>
        <strain evidence="3 4">AQ6-296</strain>
    </source>
</reference>
<dbReference type="EMBL" id="CP035704">
    <property type="protein sequence ID" value="QBB69769.1"/>
    <property type="molecule type" value="Genomic_DNA"/>
</dbReference>
<feature type="signal peptide" evidence="1">
    <location>
        <begin position="1"/>
        <end position="24"/>
    </location>
</feature>
<dbReference type="Proteomes" id="UP000291562">
    <property type="component" value="Chromosome"/>
</dbReference>
<proteinExistence type="predicted"/>
<keyword evidence="1" id="KW-0732">Signal</keyword>
<evidence type="ECO:0000256" key="1">
    <source>
        <dbReference type="SAM" id="SignalP"/>
    </source>
</evidence>
<dbReference type="OrthoDB" id="482420at2"/>
<dbReference type="InterPro" id="IPR036374">
    <property type="entry name" value="OxRdtase_Mopterin-bd_sf"/>
</dbReference>